<comment type="caution">
    <text evidence="3">The sequence shown here is derived from an EMBL/GenBank/DDBJ whole genome shotgun (WGS) entry which is preliminary data.</text>
</comment>
<dbReference type="AlphaFoldDB" id="A0A8J3VE35"/>
<feature type="transmembrane region" description="Helical" evidence="1">
    <location>
        <begin position="123"/>
        <end position="142"/>
    </location>
</feature>
<feature type="transmembrane region" description="Helical" evidence="1">
    <location>
        <begin position="212"/>
        <end position="229"/>
    </location>
</feature>
<reference evidence="3" key="1">
    <citation type="submission" date="2021-01" db="EMBL/GenBank/DDBJ databases">
        <title>Whole genome shotgun sequence of Rhizocola hellebori NBRC 109834.</title>
        <authorList>
            <person name="Komaki H."/>
            <person name="Tamura T."/>
        </authorList>
    </citation>
    <scope>NUCLEOTIDE SEQUENCE</scope>
    <source>
        <strain evidence="3">NBRC 109834</strain>
    </source>
</reference>
<proteinExistence type="predicted"/>
<dbReference type="Proteomes" id="UP000612899">
    <property type="component" value="Unassembled WGS sequence"/>
</dbReference>
<keyword evidence="4" id="KW-1185">Reference proteome</keyword>
<dbReference type="GO" id="GO:0000271">
    <property type="term" value="P:polysaccharide biosynthetic process"/>
    <property type="evidence" value="ECO:0007669"/>
    <property type="project" value="TreeGrafter"/>
</dbReference>
<feature type="transmembrane region" description="Helical" evidence="1">
    <location>
        <begin position="385"/>
        <end position="403"/>
    </location>
</feature>
<dbReference type="Pfam" id="PF01757">
    <property type="entry name" value="Acyl_transf_3"/>
    <property type="match status" value="1"/>
</dbReference>
<feature type="transmembrane region" description="Helical" evidence="1">
    <location>
        <begin position="174"/>
        <end position="192"/>
    </location>
</feature>
<keyword evidence="1" id="KW-0472">Membrane</keyword>
<feature type="transmembrane region" description="Helical" evidence="1">
    <location>
        <begin position="234"/>
        <end position="250"/>
    </location>
</feature>
<dbReference type="InterPro" id="IPR002656">
    <property type="entry name" value="Acyl_transf_3_dom"/>
</dbReference>
<feature type="transmembrane region" description="Helical" evidence="1">
    <location>
        <begin position="256"/>
        <end position="275"/>
    </location>
</feature>
<protein>
    <recommendedName>
        <fullName evidence="2">Acyltransferase 3 domain-containing protein</fullName>
    </recommendedName>
</protein>
<keyword evidence="1" id="KW-1133">Transmembrane helix</keyword>
<dbReference type="InterPro" id="IPR050879">
    <property type="entry name" value="Acyltransferase_3"/>
</dbReference>
<feature type="transmembrane region" description="Helical" evidence="1">
    <location>
        <begin position="23"/>
        <end position="42"/>
    </location>
</feature>
<keyword evidence="1" id="KW-0812">Transmembrane</keyword>
<feature type="transmembrane region" description="Helical" evidence="1">
    <location>
        <begin position="97"/>
        <end position="116"/>
    </location>
</feature>
<feature type="transmembrane region" description="Helical" evidence="1">
    <location>
        <begin position="351"/>
        <end position="373"/>
    </location>
</feature>
<dbReference type="GO" id="GO:0016747">
    <property type="term" value="F:acyltransferase activity, transferring groups other than amino-acyl groups"/>
    <property type="evidence" value="ECO:0007669"/>
    <property type="project" value="InterPro"/>
</dbReference>
<sequence length="443" mass="49181">MISQPAAASPHPSMVNRLGFLDVLRGIAALLVALYHLGNMALGSPQFWWVSHSLLNFGSFGVMLFFIVSGFIIPASLERRGSLVEFWIGRFFRLVPLFWLLSGTVAVLWSLGLFSLPDWIFKYPWVVLIGNATLLTNFIGAPHLLSPAWTLPFEICFYALTSVLFVTKFRKASAGIALFLGAFALFAADTFLTDSALTPQAASDPNHVGNPVRVLVIAGMVAGIAAIFAVNRKMALYAGLVGFVAVMLFLNRSWPLYQAVIFLSLMFTGTVIFRASSGQIPVWVAWLTVPVVAICDTIAFYRYYVAWGEGAGTWLGGTWWTESVAVWTAIALFMIAYALRDRVRWPETLQWLGRISYSVYLSHWAIMVAVPPLPVTVPGARPLTMLMWLAITLGISHLLYTFVELPAQKLGRRVSRWARDRYRLAPAPVIRPRVEQPAAHELV</sequence>
<feature type="transmembrane region" description="Helical" evidence="1">
    <location>
        <begin position="148"/>
        <end position="167"/>
    </location>
</feature>
<evidence type="ECO:0000256" key="1">
    <source>
        <dbReference type="SAM" id="Phobius"/>
    </source>
</evidence>
<evidence type="ECO:0000313" key="3">
    <source>
        <dbReference type="EMBL" id="GIH03235.1"/>
    </source>
</evidence>
<dbReference type="EMBL" id="BONY01000006">
    <property type="protein sequence ID" value="GIH03235.1"/>
    <property type="molecule type" value="Genomic_DNA"/>
</dbReference>
<evidence type="ECO:0000259" key="2">
    <source>
        <dbReference type="Pfam" id="PF01757"/>
    </source>
</evidence>
<feature type="transmembrane region" description="Helical" evidence="1">
    <location>
        <begin position="282"/>
        <end position="304"/>
    </location>
</feature>
<dbReference type="PANTHER" id="PTHR23028">
    <property type="entry name" value="ACETYLTRANSFERASE"/>
    <property type="match status" value="1"/>
</dbReference>
<organism evidence="3 4">
    <name type="scientific">Rhizocola hellebori</name>
    <dbReference type="NCBI Taxonomy" id="1392758"/>
    <lineage>
        <taxon>Bacteria</taxon>
        <taxon>Bacillati</taxon>
        <taxon>Actinomycetota</taxon>
        <taxon>Actinomycetes</taxon>
        <taxon>Micromonosporales</taxon>
        <taxon>Micromonosporaceae</taxon>
        <taxon>Rhizocola</taxon>
    </lineage>
</organism>
<dbReference type="GO" id="GO:0016020">
    <property type="term" value="C:membrane"/>
    <property type="evidence" value="ECO:0007669"/>
    <property type="project" value="TreeGrafter"/>
</dbReference>
<dbReference type="PANTHER" id="PTHR23028:SF131">
    <property type="entry name" value="BLR2367 PROTEIN"/>
    <property type="match status" value="1"/>
</dbReference>
<feature type="domain" description="Acyltransferase 3" evidence="2">
    <location>
        <begin position="20"/>
        <end position="188"/>
    </location>
</feature>
<feature type="transmembrane region" description="Helical" evidence="1">
    <location>
        <begin position="319"/>
        <end position="339"/>
    </location>
</feature>
<feature type="transmembrane region" description="Helical" evidence="1">
    <location>
        <begin position="54"/>
        <end position="77"/>
    </location>
</feature>
<name>A0A8J3VE35_9ACTN</name>
<accession>A0A8J3VE35</accession>
<evidence type="ECO:0000313" key="4">
    <source>
        <dbReference type="Proteomes" id="UP000612899"/>
    </source>
</evidence>
<gene>
    <name evidence="3" type="ORF">Rhe02_13020</name>
</gene>